<dbReference type="Proteomes" id="UP000270296">
    <property type="component" value="Unassembled WGS sequence"/>
</dbReference>
<organism evidence="4">
    <name type="scientific">Soboliphyme baturini</name>
    <dbReference type="NCBI Taxonomy" id="241478"/>
    <lineage>
        <taxon>Eukaryota</taxon>
        <taxon>Metazoa</taxon>
        <taxon>Ecdysozoa</taxon>
        <taxon>Nematoda</taxon>
        <taxon>Enoplea</taxon>
        <taxon>Dorylaimia</taxon>
        <taxon>Dioctophymatida</taxon>
        <taxon>Dioctophymatoidea</taxon>
        <taxon>Soboliphymatidae</taxon>
        <taxon>Soboliphyme</taxon>
    </lineage>
</organism>
<protein>
    <submittedName>
        <fullName evidence="4">MLIP</fullName>
    </submittedName>
</protein>
<accession>A0A183J3X5</accession>
<sequence length="244" mass="26684">MSATEYNVVFPHDNAIKPNDPRYLHFSYVKISQMQAEARGTDAELQQQPRQRSPSPHEDPESRNLPLSQFKEEAKIQHSNHHYLKYSDETRVTQSAAGKTELDSEVHAHTPAMSEVETAEHQMKNGTAGFANEAPVKAPMLTPPRALSADEKAEEEPRGEVDQTPTDMVSTKAFLEMALKNIQTPPVKSEGKGIMSPQLTSTSSIPGSSAESLTPPTVSGSASERGNGGKNEIHFFLKSNSCIS</sequence>
<evidence type="ECO:0000313" key="4">
    <source>
        <dbReference type="WBParaSite" id="SBAD_0001094301-mRNA-1"/>
    </source>
</evidence>
<gene>
    <name evidence="2" type="ORF">SBAD_LOCUS10577</name>
</gene>
<dbReference type="WBParaSite" id="SBAD_0001094301-mRNA-1">
    <property type="protein sequence ID" value="SBAD_0001094301-mRNA-1"/>
    <property type="gene ID" value="SBAD_0001094301"/>
</dbReference>
<evidence type="ECO:0000313" key="3">
    <source>
        <dbReference type="Proteomes" id="UP000270296"/>
    </source>
</evidence>
<evidence type="ECO:0000313" key="2">
    <source>
        <dbReference type="EMBL" id="VDP32943.1"/>
    </source>
</evidence>
<keyword evidence="3" id="KW-1185">Reference proteome</keyword>
<proteinExistence type="predicted"/>
<feature type="compositionally biased region" description="Polar residues" evidence="1">
    <location>
        <begin position="197"/>
        <end position="224"/>
    </location>
</feature>
<reference evidence="4" key="1">
    <citation type="submission" date="2016-06" db="UniProtKB">
        <authorList>
            <consortium name="WormBaseParasite"/>
        </authorList>
    </citation>
    <scope>IDENTIFICATION</scope>
</reference>
<dbReference type="AlphaFoldDB" id="A0A183J3X5"/>
<feature type="region of interest" description="Disordered" evidence="1">
    <location>
        <begin position="183"/>
        <end position="232"/>
    </location>
</feature>
<reference evidence="2 3" key="2">
    <citation type="submission" date="2018-11" db="EMBL/GenBank/DDBJ databases">
        <authorList>
            <consortium name="Pathogen Informatics"/>
        </authorList>
    </citation>
    <scope>NUCLEOTIDE SEQUENCE [LARGE SCALE GENOMIC DNA]</scope>
</reference>
<name>A0A183J3X5_9BILA</name>
<evidence type="ECO:0000256" key="1">
    <source>
        <dbReference type="SAM" id="MobiDB-lite"/>
    </source>
</evidence>
<feature type="region of interest" description="Disordered" evidence="1">
    <location>
        <begin position="36"/>
        <end position="107"/>
    </location>
</feature>
<dbReference type="EMBL" id="UZAM01014276">
    <property type="protein sequence ID" value="VDP32943.1"/>
    <property type="molecule type" value="Genomic_DNA"/>
</dbReference>